<comment type="caution">
    <text evidence="1">The sequence shown here is derived from an EMBL/GenBank/DDBJ whole genome shotgun (WGS) entry which is preliminary data.</text>
</comment>
<evidence type="ECO:0000313" key="2">
    <source>
        <dbReference type="Proteomes" id="UP000186817"/>
    </source>
</evidence>
<reference evidence="1 2" key="1">
    <citation type="submission" date="2016-02" db="EMBL/GenBank/DDBJ databases">
        <title>Genome analysis of coral dinoflagellate symbionts highlights evolutionary adaptations to a symbiotic lifestyle.</title>
        <authorList>
            <person name="Aranda M."/>
            <person name="Li Y."/>
            <person name="Liew Y.J."/>
            <person name="Baumgarten S."/>
            <person name="Simakov O."/>
            <person name="Wilson M."/>
            <person name="Piel J."/>
            <person name="Ashoor H."/>
            <person name="Bougouffa S."/>
            <person name="Bajic V.B."/>
            <person name="Ryu T."/>
            <person name="Ravasi T."/>
            <person name="Bayer T."/>
            <person name="Micklem G."/>
            <person name="Kim H."/>
            <person name="Bhak J."/>
            <person name="Lajeunesse T.C."/>
            <person name="Voolstra C.R."/>
        </authorList>
    </citation>
    <scope>NUCLEOTIDE SEQUENCE [LARGE SCALE GENOMIC DNA]</scope>
    <source>
        <strain evidence="1 2">CCMP2467</strain>
    </source>
</reference>
<proteinExistence type="predicted"/>
<keyword evidence="2" id="KW-1185">Reference proteome</keyword>
<gene>
    <name evidence="1" type="ORF">AK812_SmicGene20646</name>
</gene>
<dbReference type="EMBL" id="LSRX01000447">
    <property type="protein sequence ID" value="OLP97051.1"/>
    <property type="molecule type" value="Genomic_DNA"/>
</dbReference>
<dbReference type="Proteomes" id="UP000186817">
    <property type="component" value="Unassembled WGS sequence"/>
</dbReference>
<accession>A0A1Q9DPG0</accession>
<organism evidence="1 2">
    <name type="scientific">Symbiodinium microadriaticum</name>
    <name type="common">Dinoflagellate</name>
    <name type="synonym">Zooxanthella microadriatica</name>
    <dbReference type="NCBI Taxonomy" id="2951"/>
    <lineage>
        <taxon>Eukaryota</taxon>
        <taxon>Sar</taxon>
        <taxon>Alveolata</taxon>
        <taxon>Dinophyceae</taxon>
        <taxon>Suessiales</taxon>
        <taxon>Symbiodiniaceae</taxon>
        <taxon>Symbiodinium</taxon>
    </lineage>
</organism>
<dbReference type="OrthoDB" id="407271at2759"/>
<protein>
    <submittedName>
        <fullName evidence="1">Uncharacterized protein</fullName>
    </submittedName>
</protein>
<dbReference type="AlphaFoldDB" id="A0A1Q9DPG0"/>
<sequence>MITKADGQHTVTVEMLQKAAKIKASCRTILRALHDRAPHLLPEAARHNRSHTGEYVRDRFKFAKKYRSKTGAWWANRLDAFIEGSTARFTSTARSDFERRSTAPTAVTVHEVVDGRWSDQAAASFYRVLARDLAKVSPGKHKFTILEDSDPTGHKSANGITAKRVNKRLRKQEIKFPKGKKETRASYVKRLKLTIRSLQEEFLLSSIKDMARRCRVDKRVHEPQQEEDDMLIASMNYRTPMSKNGATVDEHDAGVAVGGDDTSRMALDGALFSLLARWVWGPTFEPRGINDAGDGPDGHSERWLSCGGGPED</sequence>
<evidence type="ECO:0000313" key="1">
    <source>
        <dbReference type="EMBL" id="OLP97051.1"/>
    </source>
</evidence>
<name>A0A1Q9DPG0_SYMMI</name>